<dbReference type="AlphaFoldDB" id="A0AA88V243"/>
<protein>
    <recommendedName>
        <fullName evidence="3">Transposase-associated domain-containing protein</fullName>
    </recommendedName>
</protein>
<dbReference type="InterPro" id="IPR029480">
    <property type="entry name" value="Transpos_assoc"/>
</dbReference>
<evidence type="ECO:0000256" key="1">
    <source>
        <dbReference type="SAM" id="MobiDB-lite"/>
    </source>
</evidence>
<proteinExistence type="predicted"/>
<dbReference type="Proteomes" id="UP001188597">
    <property type="component" value="Unassembled WGS sequence"/>
</dbReference>
<gene>
    <name evidence="4" type="ORF">RJ639_023247</name>
</gene>
<evidence type="ECO:0000256" key="2">
    <source>
        <dbReference type="SAM" id="Phobius"/>
    </source>
</evidence>
<evidence type="ECO:0000313" key="4">
    <source>
        <dbReference type="EMBL" id="KAK2999873.1"/>
    </source>
</evidence>
<dbReference type="EMBL" id="JAVXUP010003149">
    <property type="protein sequence ID" value="KAK2999873.1"/>
    <property type="molecule type" value="Genomic_DNA"/>
</dbReference>
<keyword evidence="2" id="KW-0812">Transmembrane</keyword>
<evidence type="ECO:0000313" key="5">
    <source>
        <dbReference type="Proteomes" id="UP001188597"/>
    </source>
</evidence>
<keyword evidence="2" id="KW-0472">Membrane</keyword>
<accession>A0AA88V243</accession>
<comment type="caution">
    <text evidence="4">The sequence shown here is derived from an EMBL/GenBank/DDBJ whole genome shotgun (WGS) entry which is preliminary data.</text>
</comment>
<organism evidence="4 5">
    <name type="scientific">Escallonia herrerae</name>
    <dbReference type="NCBI Taxonomy" id="1293975"/>
    <lineage>
        <taxon>Eukaryota</taxon>
        <taxon>Viridiplantae</taxon>
        <taxon>Streptophyta</taxon>
        <taxon>Embryophyta</taxon>
        <taxon>Tracheophyta</taxon>
        <taxon>Spermatophyta</taxon>
        <taxon>Magnoliopsida</taxon>
        <taxon>eudicotyledons</taxon>
        <taxon>Gunneridae</taxon>
        <taxon>Pentapetalae</taxon>
        <taxon>asterids</taxon>
        <taxon>campanulids</taxon>
        <taxon>Escalloniales</taxon>
        <taxon>Escalloniaceae</taxon>
        <taxon>Escallonia</taxon>
    </lineage>
</organism>
<name>A0AA88V243_9ASTE</name>
<evidence type="ECO:0000259" key="3">
    <source>
        <dbReference type="Pfam" id="PF13963"/>
    </source>
</evidence>
<feature type="transmembrane region" description="Helical" evidence="2">
    <location>
        <begin position="174"/>
        <end position="194"/>
    </location>
</feature>
<keyword evidence="5" id="KW-1185">Reference proteome</keyword>
<feature type="region of interest" description="Disordered" evidence="1">
    <location>
        <begin position="92"/>
        <end position="113"/>
    </location>
</feature>
<sequence length="318" mass="35800">MTNVKKEVEVEMLPMIPAQHQPDLILVYGLKSVESVSGRDLDEGNAAKVALVRAGGGPSDDGEVVAEKRETVEEHLVMRGFANHYKIWTDHGEVNHGEGQGEGNTPLNDVDNRDPVNEVEVDRMPELVNDVLRNRLQDDPWTKAVKFEKRPFLHFAATERPNWSRRELIDLDDLHLLVALAISLLLVCLVQLSLTCFQLASLAFAIQANKRFAYLALDIPNLGVLKPWFCRARFSLGGDALQWHVNVFVDGGHIFDLRRSKPIIFLVWSIIEQLLCYAIPVKVELHRIVGCSECNGPFDQSKQRFSSGIDAMNLLFKL</sequence>
<dbReference type="Pfam" id="PF13963">
    <property type="entry name" value="Transpos_assoc"/>
    <property type="match status" value="1"/>
</dbReference>
<reference evidence="4" key="1">
    <citation type="submission" date="2022-12" db="EMBL/GenBank/DDBJ databases">
        <title>Draft genome assemblies for two species of Escallonia (Escalloniales).</title>
        <authorList>
            <person name="Chanderbali A."/>
            <person name="Dervinis C."/>
            <person name="Anghel I."/>
            <person name="Soltis D."/>
            <person name="Soltis P."/>
            <person name="Zapata F."/>
        </authorList>
    </citation>
    <scope>NUCLEOTIDE SEQUENCE</scope>
    <source>
        <strain evidence="4">UCBG64.0493</strain>
        <tissue evidence="4">Leaf</tissue>
    </source>
</reference>
<feature type="domain" description="Transposase-associated" evidence="3">
    <location>
        <begin position="67"/>
        <end position="93"/>
    </location>
</feature>
<keyword evidence="2" id="KW-1133">Transmembrane helix</keyword>